<evidence type="ECO:0000313" key="2">
    <source>
        <dbReference type="Proteomes" id="UP001630127"/>
    </source>
</evidence>
<proteinExistence type="predicted"/>
<protein>
    <recommendedName>
        <fullName evidence="3">ATPase AAA-type core domain-containing protein</fullName>
    </recommendedName>
</protein>
<name>A0ABD3AAI0_9GENT</name>
<dbReference type="EMBL" id="JBJUIK010000004">
    <property type="protein sequence ID" value="KAL3528702.1"/>
    <property type="molecule type" value="Genomic_DNA"/>
</dbReference>
<comment type="caution">
    <text evidence="1">The sequence shown here is derived from an EMBL/GenBank/DDBJ whole genome shotgun (WGS) entry which is preliminary data.</text>
</comment>
<gene>
    <name evidence="1" type="ORF">ACH5RR_008024</name>
</gene>
<keyword evidence="2" id="KW-1185">Reference proteome</keyword>
<dbReference type="Proteomes" id="UP001630127">
    <property type="component" value="Unassembled WGS sequence"/>
</dbReference>
<dbReference type="AlphaFoldDB" id="A0ABD3AAI0"/>
<organism evidence="1 2">
    <name type="scientific">Cinchona calisaya</name>
    <dbReference type="NCBI Taxonomy" id="153742"/>
    <lineage>
        <taxon>Eukaryota</taxon>
        <taxon>Viridiplantae</taxon>
        <taxon>Streptophyta</taxon>
        <taxon>Embryophyta</taxon>
        <taxon>Tracheophyta</taxon>
        <taxon>Spermatophyta</taxon>
        <taxon>Magnoliopsida</taxon>
        <taxon>eudicotyledons</taxon>
        <taxon>Gunneridae</taxon>
        <taxon>Pentapetalae</taxon>
        <taxon>asterids</taxon>
        <taxon>lamiids</taxon>
        <taxon>Gentianales</taxon>
        <taxon>Rubiaceae</taxon>
        <taxon>Cinchonoideae</taxon>
        <taxon>Cinchoneae</taxon>
        <taxon>Cinchona</taxon>
    </lineage>
</organism>
<sequence>MLFIHVMDQHLMIVHTDSLMAPSVVFIDELDNVRRECGLIKGSGGQERDATLNKLANIIEVAAINMMHDERIEVLFQQKQSSLTIGKSIMSPPKNVKNVAVGRLRARKKIQAFFQKIALDKSFFDHLRGTKLTVYPNPFVPLNRAKVSLNTIDYTTFHA</sequence>
<evidence type="ECO:0008006" key="3">
    <source>
        <dbReference type="Google" id="ProtNLM"/>
    </source>
</evidence>
<evidence type="ECO:0000313" key="1">
    <source>
        <dbReference type="EMBL" id="KAL3528702.1"/>
    </source>
</evidence>
<accession>A0ABD3AAI0</accession>
<reference evidence="1 2" key="1">
    <citation type="submission" date="2024-11" db="EMBL/GenBank/DDBJ databases">
        <title>A near-complete genome assembly of Cinchona calisaya.</title>
        <authorList>
            <person name="Lian D.C."/>
            <person name="Zhao X.W."/>
            <person name="Wei L."/>
        </authorList>
    </citation>
    <scope>NUCLEOTIDE SEQUENCE [LARGE SCALE GENOMIC DNA]</scope>
    <source>
        <tissue evidence="1">Nenye</tissue>
    </source>
</reference>